<dbReference type="Gene3D" id="3.40.720.10">
    <property type="entry name" value="Alkaline Phosphatase, subunit A"/>
    <property type="match status" value="1"/>
</dbReference>
<name>A0ABN2UHF1_9MICO</name>
<keyword evidence="1" id="KW-0812">Transmembrane</keyword>
<dbReference type="EMBL" id="BAAANB010000021">
    <property type="protein sequence ID" value="GAA2037724.1"/>
    <property type="molecule type" value="Genomic_DNA"/>
</dbReference>
<accession>A0ABN2UHF1</accession>
<comment type="caution">
    <text evidence="2">The sequence shown here is derived from an EMBL/GenBank/DDBJ whole genome shotgun (WGS) entry which is preliminary data.</text>
</comment>
<proteinExistence type="predicted"/>
<evidence type="ECO:0000313" key="3">
    <source>
        <dbReference type="Proteomes" id="UP001501285"/>
    </source>
</evidence>
<reference evidence="2 3" key="1">
    <citation type="journal article" date="2019" name="Int. J. Syst. Evol. Microbiol.">
        <title>The Global Catalogue of Microorganisms (GCM) 10K type strain sequencing project: providing services to taxonomists for standard genome sequencing and annotation.</title>
        <authorList>
            <consortium name="The Broad Institute Genomics Platform"/>
            <consortium name="The Broad Institute Genome Sequencing Center for Infectious Disease"/>
            <person name="Wu L."/>
            <person name="Ma J."/>
        </authorList>
    </citation>
    <scope>NUCLEOTIDE SEQUENCE [LARGE SCALE GENOMIC DNA]</scope>
    <source>
        <strain evidence="2 3">JCM 14283</strain>
    </source>
</reference>
<feature type="transmembrane region" description="Helical" evidence="1">
    <location>
        <begin position="106"/>
        <end position="126"/>
    </location>
</feature>
<evidence type="ECO:0000313" key="2">
    <source>
        <dbReference type="EMBL" id="GAA2037724.1"/>
    </source>
</evidence>
<evidence type="ECO:0008006" key="4">
    <source>
        <dbReference type="Google" id="ProtNLM"/>
    </source>
</evidence>
<dbReference type="InterPro" id="IPR017850">
    <property type="entry name" value="Alkaline_phosphatase_core_sf"/>
</dbReference>
<dbReference type="Proteomes" id="UP001501285">
    <property type="component" value="Unassembled WGS sequence"/>
</dbReference>
<feature type="transmembrane region" description="Helical" evidence="1">
    <location>
        <begin position="71"/>
        <end position="94"/>
    </location>
</feature>
<evidence type="ECO:0000256" key="1">
    <source>
        <dbReference type="SAM" id="Phobius"/>
    </source>
</evidence>
<dbReference type="SUPFAM" id="SSF53649">
    <property type="entry name" value="Alkaline phosphatase-like"/>
    <property type="match status" value="1"/>
</dbReference>
<organism evidence="2 3">
    <name type="scientific">Terrabacter terrae</name>
    <dbReference type="NCBI Taxonomy" id="318434"/>
    <lineage>
        <taxon>Bacteria</taxon>
        <taxon>Bacillati</taxon>
        <taxon>Actinomycetota</taxon>
        <taxon>Actinomycetes</taxon>
        <taxon>Micrococcales</taxon>
        <taxon>Intrasporangiaceae</taxon>
        <taxon>Terrabacter</taxon>
    </lineage>
</organism>
<keyword evidence="3" id="KW-1185">Reference proteome</keyword>
<gene>
    <name evidence="2" type="ORF">GCM10009740_32090</name>
</gene>
<feature type="transmembrane region" description="Helical" evidence="1">
    <location>
        <begin position="16"/>
        <end position="43"/>
    </location>
</feature>
<keyword evidence="1" id="KW-0472">Membrane</keyword>
<sequence>MFVAVLLALRRGVPRWFPVAVGLPLGVLLTVRLLDVALLAAFYRPFNPLTDWRYVGSAAESLGESSGALTAVLAVVVAGLSLTGLLVLTPLAVGRVARVVDRHRRPALRAVVVASVAWVLCASSGLHTSSDLAVASSSTAGLAAREVTSVREGLRDMEAFAAQIPVDSYGHVPPGDLLGALRGKDVLVVFVESYGRVAVEESPEVAGALTAGASGLRSAGYTSRSAWLTSPTFGGISWLAHSTLESGLWVSSPQRYDQLLATGSSDRPRLTLARAFSGAGWRTVDVIPANHRDWPEGKAFYGYEQVYDARNLGYAGPDFGYAPMPDQYTLSAFDRLELERRPGRARQPVMAEMDLVTSHVPWAPLPHVVDWPAVGDGSIYAAQAAKATTPDTVWASPRGVRTAYGQSVAYSLDSIVSFLRSTHDRNLVVVMLGDHQPVSIVSGDHADHDVPVSVIARDPAVLEHIAGWDWQAGLRPGPAAPVWPMDRFRDRFLSAYSPDNGG</sequence>
<keyword evidence="1" id="KW-1133">Transmembrane helix</keyword>
<protein>
    <recommendedName>
        <fullName evidence="4">CDP-alcohol phosphatidyltransferase</fullName>
    </recommendedName>
</protein>